<feature type="domain" description="Peptide methionine sulphoxide reductase MsrA" evidence="5">
    <location>
        <begin position="102"/>
        <end position="240"/>
    </location>
</feature>
<dbReference type="Gene3D" id="3.30.1060.10">
    <property type="entry name" value="Peptide methionine sulphoxide reductase MsrA"/>
    <property type="match status" value="1"/>
</dbReference>
<dbReference type="HAMAP" id="MF_01401">
    <property type="entry name" value="MsrA"/>
    <property type="match status" value="1"/>
</dbReference>
<dbReference type="EC" id="1.8.4.11" evidence="2"/>
<dbReference type="NCBIfam" id="TIGR00401">
    <property type="entry name" value="msrA"/>
    <property type="match status" value="1"/>
</dbReference>
<dbReference type="Pfam" id="PF20939">
    <property type="entry name" value="MsrA_helical"/>
    <property type="match status" value="1"/>
</dbReference>
<dbReference type="RefSeq" id="XP_011208015.2">
    <property type="nucleotide sequence ID" value="XM_011209713.3"/>
</dbReference>
<comment type="similarity">
    <text evidence="1">Belongs to the MsrA Met sulfoxide reductase family.</text>
</comment>
<evidence type="ECO:0000256" key="1">
    <source>
        <dbReference type="ARBA" id="ARBA00005591"/>
    </source>
</evidence>
<name>A0A6I9VC36_BACDO</name>
<evidence type="ECO:0000256" key="3">
    <source>
        <dbReference type="ARBA" id="ARBA00023002"/>
    </source>
</evidence>
<accession>A0A6I9VC36</accession>
<organism evidence="7 8">
    <name type="scientific">Bactrocera dorsalis</name>
    <name type="common">Oriental fruit fly</name>
    <name type="synonym">Dacus dorsalis</name>
    <dbReference type="NCBI Taxonomy" id="27457"/>
    <lineage>
        <taxon>Eukaryota</taxon>
        <taxon>Metazoa</taxon>
        <taxon>Ecdysozoa</taxon>
        <taxon>Arthropoda</taxon>
        <taxon>Hexapoda</taxon>
        <taxon>Insecta</taxon>
        <taxon>Pterygota</taxon>
        <taxon>Neoptera</taxon>
        <taxon>Endopterygota</taxon>
        <taxon>Diptera</taxon>
        <taxon>Brachycera</taxon>
        <taxon>Muscomorpha</taxon>
        <taxon>Tephritoidea</taxon>
        <taxon>Tephritidae</taxon>
        <taxon>Bactrocera</taxon>
        <taxon>Bactrocera</taxon>
    </lineage>
</organism>
<evidence type="ECO:0000256" key="2">
    <source>
        <dbReference type="ARBA" id="ARBA00012502"/>
    </source>
</evidence>
<dbReference type="SUPFAM" id="SSF55068">
    <property type="entry name" value="Peptide methionine sulfoxide reductase"/>
    <property type="match status" value="1"/>
</dbReference>
<dbReference type="PANTHER" id="PTHR43774:SF1">
    <property type="entry name" value="PEPTIDE METHIONINE SULFOXIDE REDUCTASE MSRA 2"/>
    <property type="match status" value="1"/>
</dbReference>
<dbReference type="InterPro" id="IPR002569">
    <property type="entry name" value="Met_Sox_Rdtase_MsrA_dom"/>
</dbReference>
<keyword evidence="7" id="KW-1185">Reference proteome</keyword>
<dbReference type="InterPro" id="IPR036509">
    <property type="entry name" value="Met_Sox_Rdtase_MsrA_sf"/>
</dbReference>
<protein>
    <recommendedName>
        <fullName evidence="2">peptide-methionine (S)-S-oxide reductase</fullName>
        <ecNumber evidence="2">1.8.4.11</ecNumber>
    </recommendedName>
    <alternativeName>
        <fullName evidence="4">Peptide-methionine (S)-S-oxide reductase</fullName>
    </alternativeName>
</protein>
<evidence type="ECO:0000313" key="7">
    <source>
        <dbReference type="Proteomes" id="UP001652620"/>
    </source>
</evidence>
<dbReference type="OrthoDB" id="77405at2759"/>
<keyword evidence="3" id="KW-0560">Oxidoreductase</keyword>
<sequence>MNYTHANEHTLTKPSATCEFSQPPTKSRYKQPCCGMPPLGDLQPSPSAVCILANIRKTINQMRRQRCGKSASRPQVRKSTVRAEQKELNVTPVHSVNIAFKTATFGMGCFWGAESLFGGTQGILRTTVGYEGGSKDSPTYRSLGDHTEVLEIDYDPKTISFKQLLDLFWNNHEYGLTNPIKRQYMSLILYHDDEQKKIAEESIVEEQKKRVPEKIITEILPKGKFYPAEDYHQKYRLQGHKDLAETLNLDAKLLRTSYVATKLNGYLAGVGGVKQFKEEIDTLGLTPSQKEYCLYQVEQNEGMGLYC</sequence>
<dbReference type="InterPro" id="IPR049006">
    <property type="entry name" value="MsrA_helical"/>
</dbReference>
<dbReference type="PANTHER" id="PTHR43774">
    <property type="entry name" value="PEPTIDE METHIONINE SULFOXIDE REDUCTASE"/>
    <property type="match status" value="1"/>
</dbReference>
<dbReference type="Proteomes" id="UP001652620">
    <property type="component" value="Chromosome 5"/>
</dbReference>
<dbReference type="Pfam" id="PF01625">
    <property type="entry name" value="PMSR"/>
    <property type="match status" value="1"/>
</dbReference>
<reference evidence="8" key="1">
    <citation type="submission" date="2025-08" db="UniProtKB">
        <authorList>
            <consortium name="RefSeq"/>
        </authorList>
    </citation>
    <scope>IDENTIFICATION</scope>
    <source>
        <tissue evidence="8">Adult</tissue>
    </source>
</reference>
<evidence type="ECO:0000256" key="4">
    <source>
        <dbReference type="ARBA" id="ARBA00030643"/>
    </source>
</evidence>
<dbReference type="GeneID" id="105229428"/>
<proteinExistence type="inferred from homology"/>
<evidence type="ECO:0000259" key="6">
    <source>
        <dbReference type="Pfam" id="PF20939"/>
    </source>
</evidence>
<dbReference type="AlphaFoldDB" id="A0A6I9VC36"/>
<dbReference type="GO" id="GO:0008113">
    <property type="term" value="F:peptide-methionine (S)-S-oxide reductase activity"/>
    <property type="evidence" value="ECO:0007669"/>
    <property type="project" value="UniProtKB-EC"/>
</dbReference>
<feature type="domain" description="Selenoprotein methionine sulfoxide reductase A helical" evidence="6">
    <location>
        <begin position="253"/>
        <end position="291"/>
    </location>
</feature>
<gene>
    <name evidence="8" type="primary">LOC105229428</name>
</gene>
<evidence type="ECO:0000259" key="5">
    <source>
        <dbReference type="Pfam" id="PF01625"/>
    </source>
</evidence>
<evidence type="ECO:0000313" key="8">
    <source>
        <dbReference type="RefSeq" id="XP_011208015.2"/>
    </source>
</evidence>